<name>A0A3N6M7Z4_9BURK</name>
<feature type="chain" id="PRO_5018236443" evidence="1">
    <location>
        <begin position="28"/>
        <end position="60"/>
    </location>
</feature>
<dbReference type="RefSeq" id="WP_124154006.1">
    <property type="nucleotide sequence ID" value="NZ_RQIS01000035.1"/>
</dbReference>
<protein>
    <submittedName>
        <fullName evidence="2">Uncharacterized protein</fullName>
    </submittedName>
</protein>
<evidence type="ECO:0000313" key="2">
    <source>
        <dbReference type="EMBL" id="RQG99803.1"/>
    </source>
</evidence>
<evidence type="ECO:0000256" key="1">
    <source>
        <dbReference type="SAM" id="SignalP"/>
    </source>
</evidence>
<gene>
    <name evidence="2" type="ORF">D1Y85_26290</name>
</gene>
<keyword evidence="1" id="KW-0732">Signal</keyword>
<accession>A0A3N6M7Z4</accession>
<feature type="signal peptide" evidence="1">
    <location>
        <begin position="1"/>
        <end position="27"/>
    </location>
</feature>
<proteinExistence type="predicted"/>
<comment type="caution">
    <text evidence="2">The sequence shown here is derived from an EMBL/GenBank/DDBJ whole genome shotgun (WGS) entry which is preliminary data.</text>
</comment>
<dbReference type="OrthoDB" id="9114654at2"/>
<dbReference type="AlphaFoldDB" id="A0A3N6M7Z4"/>
<reference evidence="2 3" key="1">
    <citation type="submission" date="2018-11" db="EMBL/GenBank/DDBJ databases">
        <title>Paraburkholderia sp. DHOA04, isolated from soil.</title>
        <authorList>
            <person name="Gao Z.-H."/>
            <person name="Qiu L.-H."/>
            <person name="Fu J.-C."/>
        </authorList>
    </citation>
    <scope>NUCLEOTIDE SEQUENCE [LARGE SCALE GENOMIC DNA]</scope>
    <source>
        <strain evidence="2 3">DHOA04</strain>
    </source>
</reference>
<dbReference type="Proteomes" id="UP000272778">
    <property type="component" value="Unassembled WGS sequence"/>
</dbReference>
<evidence type="ECO:0000313" key="3">
    <source>
        <dbReference type="Proteomes" id="UP000272778"/>
    </source>
</evidence>
<dbReference type="EMBL" id="RQIS01000035">
    <property type="protein sequence ID" value="RQG99803.1"/>
    <property type="molecule type" value="Genomic_DNA"/>
</dbReference>
<organism evidence="2 3">
    <name type="scientific">Paraburkholderia dinghuensis</name>
    <dbReference type="NCBI Taxonomy" id="2305225"/>
    <lineage>
        <taxon>Bacteria</taxon>
        <taxon>Pseudomonadati</taxon>
        <taxon>Pseudomonadota</taxon>
        <taxon>Betaproteobacteria</taxon>
        <taxon>Burkholderiales</taxon>
        <taxon>Burkholderiaceae</taxon>
        <taxon>Paraburkholderia</taxon>
    </lineage>
</organism>
<keyword evidence="3" id="KW-1185">Reference proteome</keyword>
<sequence length="60" mass="6174">MNHRHIQAFLTVSAAFFAMNAPLQAHASSRGVTSATASVAQCAIADVGATTVSKTGQQSR</sequence>